<proteinExistence type="predicted"/>
<keyword evidence="3" id="KW-1185">Reference proteome</keyword>
<dbReference type="RefSeq" id="WP_199467266.1">
    <property type="nucleotide sequence ID" value="NZ_JAEMNX010000003.1"/>
</dbReference>
<dbReference type="AlphaFoldDB" id="A0A934N5J5"/>
<evidence type="ECO:0000313" key="2">
    <source>
        <dbReference type="EMBL" id="MBJ7537116.1"/>
    </source>
</evidence>
<name>A0A934N5J5_9GAMM</name>
<gene>
    <name evidence="2" type="ORF">I8J31_05415</name>
</gene>
<dbReference type="EMBL" id="JAEMNX010000003">
    <property type="protein sequence ID" value="MBJ7537116.1"/>
    <property type="molecule type" value="Genomic_DNA"/>
</dbReference>
<feature type="transmembrane region" description="Helical" evidence="1">
    <location>
        <begin position="107"/>
        <end position="124"/>
    </location>
</feature>
<feature type="transmembrane region" description="Helical" evidence="1">
    <location>
        <begin position="130"/>
        <end position="149"/>
    </location>
</feature>
<keyword evidence="1" id="KW-0472">Membrane</keyword>
<organism evidence="2 3">
    <name type="scientific">Marinomonas transparens</name>
    <dbReference type="NCBI Taxonomy" id="2795388"/>
    <lineage>
        <taxon>Bacteria</taxon>
        <taxon>Pseudomonadati</taxon>
        <taxon>Pseudomonadota</taxon>
        <taxon>Gammaproteobacteria</taxon>
        <taxon>Oceanospirillales</taxon>
        <taxon>Oceanospirillaceae</taxon>
        <taxon>Marinomonas</taxon>
    </lineage>
</organism>
<sequence length="159" mass="16266">MFDGKYILISAVAAIMATIAATVSNGLGWPVWAMFIGWVAFFFGKSSLSGAAATFGCLAIGLVLGNVAGICIGLLAPKAGFWAISPVVFVVATVVVSLRGVPVLNNIPAYFLGLITFFAAYLPLGVSATVSLILPTALGVVAAFCTGVLQKHMSVKAPV</sequence>
<dbReference type="Pfam" id="PF06496">
    <property type="entry name" value="DUF1097"/>
    <property type="match status" value="1"/>
</dbReference>
<keyword evidence="1" id="KW-0812">Transmembrane</keyword>
<protein>
    <submittedName>
        <fullName evidence="2">DUF1097 domain-containing protein</fullName>
    </submittedName>
</protein>
<dbReference type="Proteomes" id="UP000628710">
    <property type="component" value="Unassembled WGS sequence"/>
</dbReference>
<keyword evidence="1" id="KW-1133">Transmembrane helix</keyword>
<accession>A0A934N5J5</accession>
<feature type="transmembrane region" description="Helical" evidence="1">
    <location>
        <begin position="7"/>
        <end position="23"/>
    </location>
</feature>
<evidence type="ECO:0000313" key="3">
    <source>
        <dbReference type="Proteomes" id="UP000628710"/>
    </source>
</evidence>
<dbReference type="InterPro" id="IPR009476">
    <property type="entry name" value="DUF1097"/>
</dbReference>
<feature type="transmembrane region" description="Helical" evidence="1">
    <location>
        <begin position="55"/>
        <end position="75"/>
    </location>
</feature>
<reference evidence="2" key="1">
    <citation type="submission" date="2020-12" db="EMBL/GenBank/DDBJ databases">
        <title>Marinomonas arctica sp. nov., a psychrotolerant bacterium isolated from the Arctic.</title>
        <authorList>
            <person name="Zhang Y."/>
        </authorList>
    </citation>
    <scope>NUCLEOTIDE SEQUENCE</scope>
    <source>
        <strain evidence="2">C1424</strain>
    </source>
</reference>
<comment type="caution">
    <text evidence="2">The sequence shown here is derived from an EMBL/GenBank/DDBJ whole genome shotgun (WGS) entry which is preliminary data.</text>
</comment>
<evidence type="ECO:0000256" key="1">
    <source>
        <dbReference type="SAM" id="Phobius"/>
    </source>
</evidence>
<feature type="transmembrane region" description="Helical" evidence="1">
    <location>
        <begin position="81"/>
        <end position="100"/>
    </location>
</feature>